<name>A0ABV6CEI3_9RHOB</name>
<accession>A0ABV6CEI3</accession>
<dbReference type="RefSeq" id="WP_265505854.1">
    <property type="nucleotide sequence ID" value="NZ_JAOTBE010000005.1"/>
</dbReference>
<dbReference type="Proteomes" id="UP001589795">
    <property type="component" value="Unassembled WGS sequence"/>
</dbReference>
<feature type="region of interest" description="Disordered" evidence="1">
    <location>
        <begin position="1"/>
        <end position="65"/>
    </location>
</feature>
<evidence type="ECO:0000256" key="1">
    <source>
        <dbReference type="SAM" id="MobiDB-lite"/>
    </source>
</evidence>
<gene>
    <name evidence="2" type="ORF">ACFFIZ_02095</name>
</gene>
<feature type="compositionally biased region" description="Basic and acidic residues" evidence="1">
    <location>
        <begin position="1"/>
        <end position="34"/>
    </location>
</feature>
<protein>
    <recommendedName>
        <fullName evidence="4">ABC-type sugar transport system, ATPase component</fullName>
    </recommendedName>
</protein>
<keyword evidence="3" id="KW-1185">Reference proteome</keyword>
<evidence type="ECO:0000313" key="3">
    <source>
        <dbReference type="Proteomes" id="UP001589795"/>
    </source>
</evidence>
<evidence type="ECO:0008006" key="4">
    <source>
        <dbReference type="Google" id="ProtNLM"/>
    </source>
</evidence>
<proteinExistence type="predicted"/>
<sequence length="65" mass="7048">MSNKHPKTDEPTDKDLREDPGIGRSKGADRKDPPIEGDNTFEGDVANDTTPQGGVDPSQRGRTNK</sequence>
<dbReference type="EMBL" id="JBHLWQ010000020">
    <property type="protein sequence ID" value="MFC0199153.1"/>
    <property type="molecule type" value="Genomic_DNA"/>
</dbReference>
<reference evidence="2 3" key="1">
    <citation type="submission" date="2024-09" db="EMBL/GenBank/DDBJ databases">
        <authorList>
            <person name="Sun Q."/>
            <person name="Mori K."/>
        </authorList>
    </citation>
    <scope>NUCLEOTIDE SEQUENCE [LARGE SCALE GENOMIC DNA]</scope>
    <source>
        <strain evidence="2 3">CCM 7904</strain>
    </source>
</reference>
<comment type="caution">
    <text evidence="2">The sequence shown here is derived from an EMBL/GenBank/DDBJ whole genome shotgun (WGS) entry which is preliminary data.</text>
</comment>
<evidence type="ECO:0000313" key="2">
    <source>
        <dbReference type="EMBL" id="MFC0199153.1"/>
    </source>
</evidence>
<organism evidence="2 3">
    <name type="scientific">Paracoccus rhizosphaerae</name>
    <dbReference type="NCBI Taxonomy" id="1133347"/>
    <lineage>
        <taxon>Bacteria</taxon>
        <taxon>Pseudomonadati</taxon>
        <taxon>Pseudomonadota</taxon>
        <taxon>Alphaproteobacteria</taxon>
        <taxon>Rhodobacterales</taxon>
        <taxon>Paracoccaceae</taxon>
        <taxon>Paracoccus</taxon>
    </lineage>
</organism>